<evidence type="ECO:0000313" key="1">
    <source>
        <dbReference type="EMBL" id="ETM00602.1"/>
    </source>
</evidence>
<name>W2LTB5_PHYNI</name>
<gene>
    <name evidence="1" type="ORF">L917_02691</name>
</gene>
<dbReference type="AlphaFoldDB" id="W2LTB5"/>
<dbReference type="Proteomes" id="UP000054423">
    <property type="component" value="Unassembled WGS sequence"/>
</dbReference>
<accession>W2LTB5</accession>
<sequence length="49" mass="5395">MRIDTACTQAVVHAIMDDPELYQSGILDSWCSVVSPFIIDQRAGPENNS</sequence>
<proteinExistence type="predicted"/>
<protein>
    <submittedName>
        <fullName evidence="1">Uncharacterized protein</fullName>
    </submittedName>
</protein>
<reference evidence="1" key="1">
    <citation type="submission" date="2013-11" db="EMBL/GenBank/DDBJ databases">
        <title>The Genome Sequence of Phytophthora parasitica CHvinca01.</title>
        <authorList>
            <consortium name="The Broad Institute Genomics Platform"/>
            <person name="Russ C."/>
            <person name="Tyler B."/>
            <person name="Panabieres F."/>
            <person name="Shan W."/>
            <person name="Tripathy S."/>
            <person name="Grunwald N."/>
            <person name="Machado M."/>
            <person name="Johnson C.S."/>
            <person name="Arredondo F."/>
            <person name="Hong C."/>
            <person name="Coffey M."/>
            <person name="Young S.K."/>
            <person name="Zeng Q."/>
            <person name="Gargeya S."/>
            <person name="Fitzgerald M."/>
            <person name="Abouelleil A."/>
            <person name="Alvarado L."/>
            <person name="Chapman S.B."/>
            <person name="Gainer-Dewar J."/>
            <person name="Goldberg J."/>
            <person name="Griggs A."/>
            <person name="Gujja S."/>
            <person name="Hansen M."/>
            <person name="Howarth C."/>
            <person name="Imamovic A."/>
            <person name="Ireland A."/>
            <person name="Larimer J."/>
            <person name="McCowan C."/>
            <person name="Murphy C."/>
            <person name="Pearson M."/>
            <person name="Poon T.W."/>
            <person name="Priest M."/>
            <person name="Roberts A."/>
            <person name="Saif S."/>
            <person name="Shea T."/>
            <person name="Sykes S."/>
            <person name="Wortman J."/>
            <person name="Nusbaum C."/>
            <person name="Birren B."/>
        </authorList>
    </citation>
    <scope>NUCLEOTIDE SEQUENCE [LARGE SCALE GENOMIC DNA]</scope>
    <source>
        <strain evidence="1">CHvinca01</strain>
    </source>
</reference>
<organism evidence="1">
    <name type="scientific">Phytophthora nicotianae</name>
    <name type="common">Potato buckeye rot agent</name>
    <name type="synonym">Phytophthora parasitica</name>
    <dbReference type="NCBI Taxonomy" id="4792"/>
    <lineage>
        <taxon>Eukaryota</taxon>
        <taxon>Sar</taxon>
        <taxon>Stramenopiles</taxon>
        <taxon>Oomycota</taxon>
        <taxon>Peronosporomycetes</taxon>
        <taxon>Peronosporales</taxon>
        <taxon>Peronosporaceae</taxon>
        <taxon>Phytophthora</taxon>
    </lineage>
</organism>
<dbReference type="EMBL" id="KI677966">
    <property type="protein sequence ID" value="ETM00602.1"/>
    <property type="molecule type" value="Genomic_DNA"/>
</dbReference>